<proteinExistence type="predicted"/>
<organism evidence="2 3">
    <name type="scientific">Necator americanus</name>
    <name type="common">Human hookworm</name>
    <dbReference type="NCBI Taxonomy" id="51031"/>
    <lineage>
        <taxon>Eukaryota</taxon>
        <taxon>Metazoa</taxon>
        <taxon>Ecdysozoa</taxon>
        <taxon>Nematoda</taxon>
        <taxon>Chromadorea</taxon>
        <taxon>Rhabditida</taxon>
        <taxon>Rhabditina</taxon>
        <taxon>Rhabditomorpha</taxon>
        <taxon>Strongyloidea</taxon>
        <taxon>Ancylostomatidae</taxon>
        <taxon>Bunostominae</taxon>
        <taxon>Necator</taxon>
    </lineage>
</organism>
<feature type="compositionally biased region" description="Polar residues" evidence="1">
    <location>
        <begin position="69"/>
        <end position="79"/>
    </location>
</feature>
<protein>
    <submittedName>
        <fullName evidence="2">Uncharacterized protein</fullName>
    </submittedName>
</protein>
<gene>
    <name evidence="2" type="primary">Necator_chrX.g23002</name>
    <name evidence="2" type="ORF">RB195_022839</name>
</gene>
<dbReference type="EMBL" id="JAVFWL010000006">
    <property type="protein sequence ID" value="KAK6761897.1"/>
    <property type="molecule type" value="Genomic_DNA"/>
</dbReference>
<feature type="region of interest" description="Disordered" evidence="1">
    <location>
        <begin position="44"/>
        <end position="79"/>
    </location>
</feature>
<evidence type="ECO:0000256" key="1">
    <source>
        <dbReference type="SAM" id="MobiDB-lite"/>
    </source>
</evidence>
<accession>A0ABR1EGS4</accession>
<dbReference type="Proteomes" id="UP001303046">
    <property type="component" value="Unassembled WGS sequence"/>
</dbReference>
<feature type="compositionally biased region" description="Basic and acidic residues" evidence="1">
    <location>
        <begin position="1"/>
        <end position="23"/>
    </location>
</feature>
<sequence length="79" mass="8665">MPGAHVENHSHRIPADRGPTKDAWDDDSKDCITSLSLSRMLPTGAKPRSFIRGRSYGDVEQCSEKKTQAARTSNGQTAH</sequence>
<keyword evidence="3" id="KW-1185">Reference proteome</keyword>
<evidence type="ECO:0000313" key="3">
    <source>
        <dbReference type="Proteomes" id="UP001303046"/>
    </source>
</evidence>
<comment type="caution">
    <text evidence="2">The sequence shown here is derived from an EMBL/GenBank/DDBJ whole genome shotgun (WGS) entry which is preliminary data.</text>
</comment>
<evidence type="ECO:0000313" key="2">
    <source>
        <dbReference type="EMBL" id="KAK6761897.1"/>
    </source>
</evidence>
<reference evidence="2 3" key="1">
    <citation type="submission" date="2023-08" db="EMBL/GenBank/DDBJ databases">
        <title>A Necator americanus chromosomal reference genome.</title>
        <authorList>
            <person name="Ilik V."/>
            <person name="Petrzelkova K.J."/>
            <person name="Pardy F."/>
            <person name="Fuh T."/>
            <person name="Niatou-Singa F.S."/>
            <person name="Gouil Q."/>
            <person name="Baker L."/>
            <person name="Ritchie M.E."/>
            <person name="Jex A.R."/>
            <person name="Gazzola D."/>
            <person name="Li H."/>
            <person name="Toshio Fujiwara R."/>
            <person name="Zhan B."/>
            <person name="Aroian R.V."/>
            <person name="Pafco B."/>
            <person name="Schwarz E.M."/>
        </authorList>
    </citation>
    <scope>NUCLEOTIDE SEQUENCE [LARGE SCALE GENOMIC DNA]</scope>
    <source>
        <strain evidence="2 3">Aroian</strain>
        <tissue evidence="2">Whole animal</tissue>
    </source>
</reference>
<feature type="region of interest" description="Disordered" evidence="1">
    <location>
        <begin position="1"/>
        <end position="27"/>
    </location>
</feature>
<name>A0ABR1EGS4_NECAM</name>